<dbReference type="Pfam" id="PF05580">
    <property type="entry name" value="Peptidase_S55"/>
    <property type="match status" value="1"/>
</dbReference>
<proteinExistence type="predicted"/>
<dbReference type="InterPro" id="IPR014219">
    <property type="entry name" value="SpoIVB"/>
</dbReference>
<dbReference type="NCBIfam" id="TIGR02860">
    <property type="entry name" value="spore_IV_B"/>
    <property type="match status" value="1"/>
</dbReference>
<name>R7AQT1_9FIRM</name>
<dbReference type="Gene3D" id="2.30.42.10">
    <property type="match status" value="1"/>
</dbReference>
<dbReference type="EMBL" id="CBHH010000020">
    <property type="protein sequence ID" value="CDD55786.1"/>
    <property type="molecule type" value="Genomic_DNA"/>
</dbReference>
<evidence type="ECO:0000313" key="3">
    <source>
        <dbReference type="Proteomes" id="UP000018141"/>
    </source>
</evidence>
<dbReference type="Proteomes" id="UP000018141">
    <property type="component" value="Unassembled WGS sequence"/>
</dbReference>
<accession>R7AQT1</accession>
<dbReference type="PROSITE" id="PS51494">
    <property type="entry name" value="SPOIVB"/>
    <property type="match status" value="1"/>
</dbReference>
<dbReference type="SUPFAM" id="SSF50156">
    <property type="entry name" value="PDZ domain-like"/>
    <property type="match status" value="1"/>
</dbReference>
<evidence type="ECO:0000259" key="1">
    <source>
        <dbReference type="PROSITE" id="PS51494"/>
    </source>
</evidence>
<reference evidence="2" key="1">
    <citation type="submission" date="2012-11" db="EMBL/GenBank/DDBJ databases">
        <title>Dependencies among metagenomic species, viruses, plasmids and units of genetic variation.</title>
        <authorList>
            <person name="Nielsen H.B."/>
            <person name="Almeida M."/>
            <person name="Juncker A.S."/>
            <person name="Rasmussen S."/>
            <person name="Li J."/>
            <person name="Sunagawa S."/>
            <person name="Plichta D."/>
            <person name="Gautier L."/>
            <person name="Le Chatelier E."/>
            <person name="Peletier E."/>
            <person name="Bonde I."/>
            <person name="Nielsen T."/>
            <person name="Manichanh C."/>
            <person name="Arumugam M."/>
            <person name="Batto J."/>
            <person name="Santos M.B.Q.D."/>
            <person name="Blom N."/>
            <person name="Borruel N."/>
            <person name="Burgdorf K.S."/>
            <person name="Boumezbeur F."/>
            <person name="Casellas F."/>
            <person name="Dore J."/>
            <person name="Guarner F."/>
            <person name="Hansen T."/>
            <person name="Hildebrand F."/>
            <person name="Kaas R.S."/>
            <person name="Kennedy S."/>
            <person name="Kristiansen K."/>
            <person name="Kultima J.R."/>
            <person name="Leonard P."/>
            <person name="Levenez F."/>
            <person name="Lund O."/>
            <person name="Moumen B."/>
            <person name="Le Paslier D."/>
            <person name="Pons N."/>
            <person name="Pedersen O."/>
            <person name="Prifti E."/>
            <person name="Qin J."/>
            <person name="Raes J."/>
            <person name="Tap J."/>
            <person name="Tims S."/>
            <person name="Ussery D.W."/>
            <person name="Yamada T."/>
            <person name="MetaHit consortium"/>
            <person name="Renault P."/>
            <person name="Sicheritz-Ponten T."/>
            <person name="Bork P."/>
            <person name="Wang J."/>
            <person name="Brunak S."/>
            <person name="Ehrlich S.D."/>
        </authorList>
    </citation>
    <scope>NUCLEOTIDE SEQUENCE [LARGE SCALE GENOMIC DNA]</scope>
</reference>
<dbReference type="InterPro" id="IPR036034">
    <property type="entry name" value="PDZ_sf"/>
</dbReference>
<organism evidence="2 3">
    <name type="scientific">Bacteroides pectinophilus CAG:437</name>
    <dbReference type="NCBI Taxonomy" id="1263051"/>
    <lineage>
        <taxon>Bacteria</taxon>
        <taxon>Bacillati</taxon>
        <taxon>Bacillota</taxon>
        <taxon>Clostridia</taxon>
        <taxon>Eubacteriales</taxon>
    </lineage>
</organism>
<comment type="caution">
    <text evidence="2">The sequence shown here is derived from an EMBL/GenBank/DDBJ whole genome shotgun (WGS) entry which is preliminary data.</text>
</comment>
<protein>
    <submittedName>
        <fullName evidence="2">Stage IV sporulation protein B</fullName>
    </submittedName>
</protein>
<feature type="domain" description="Peptidase S55" evidence="1">
    <location>
        <begin position="211"/>
        <end position="435"/>
    </location>
</feature>
<evidence type="ECO:0000313" key="2">
    <source>
        <dbReference type="EMBL" id="CDD55786.1"/>
    </source>
</evidence>
<sequence>MHNSSSRLHRSRHLLYKVLFILTAAISVYAAAFTLSASVSDRLPATICLRENESKTIDFDIPMTASMEIMQSSSVSNVSVRNVKAVNFHEPVSFIAGEAGEYHINVKLMGLFNIKTVHVNVLSKSSLIPCGFPVGIYLKTDGVLIAGTTEFTDINGQTVMPCAGLVKTGDYIVSVNDSAITSKSEFMSCVNLCNGSPLVLGIRRSSPAGTDTVYVQITPQKDTKGEYKTGIWVKDDSQGIGTLTYIAPDSSFGALGHPISDPDSGCMLAIRSGALYNARILSIAKGQRGKPGEFIGSINYNESNRIGNITDNRNNGIYGFIDSSDTLISQYGLKQMDISFKEDIEKGEAFIQTFVSGRCELYRISIDDISYNDSSNRNITFSVTDKNLLDITNGIVQGMSGSPIIQNDRIIGAVTHVFVDDSTCGYGIFIENMLN</sequence>
<dbReference type="InterPro" id="IPR008763">
    <property type="entry name" value="Peptidase_S55"/>
</dbReference>
<dbReference type="AlphaFoldDB" id="R7AQT1"/>
<gene>
    <name evidence="2" type="ORF">BN656_00512</name>
</gene>